<comment type="similarity">
    <text evidence="1">Belongs to the cytochrome P450 family.</text>
</comment>
<dbReference type="PRINTS" id="PR00359">
    <property type="entry name" value="BP450"/>
</dbReference>
<dbReference type="Gene3D" id="1.10.630.10">
    <property type="entry name" value="Cytochrome P450"/>
    <property type="match status" value="1"/>
</dbReference>
<organism evidence="2 3">
    <name type="scientific">Saccharopolyspora taberi</name>
    <dbReference type="NCBI Taxonomy" id="60895"/>
    <lineage>
        <taxon>Bacteria</taxon>
        <taxon>Bacillati</taxon>
        <taxon>Actinomycetota</taxon>
        <taxon>Actinomycetes</taxon>
        <taxon>Pseudonocardiales</taxon>
        <taxon>Pseudonocardiaceae</taxon>
        <taxon>Saccharopolyspora</taxon>
    </lineage>
</organism>
<evidence type="ECO:0000256" key="1">
    <source>
        <dbReference type="ARBA" id="ARBA00010617"/>
    </source>
</evidence>
<accession>A0ABN3VLE1</accession>
<keyword evidence="3" id="KW-1185">Reference proteome</keyword>
<dbReference type="InterPro" id="IPR002397">
    <property type="entry name" value="Cyt_P450_B"/>
</dbReference>
<dbReference type="InterPro" id="IPR001128">
    <property type="entry name" value="Cyt_P450"/>
</dbReference>
<dbReference type="CDD" id="cd11029">
    <property type="entry name" value="CYP107-like"/>
    <property type="match status" value="1"/>
</dbReference>
<evidence type="ECO:0000313" key="3">
    <source>
        <dbReference type="Proteomes" id="UP001500979"/>
    </source>
</evidence>
<proteinExistence type="inferred from homology"/>
<gene>
    <name evidence="2" type="ORF">GCM10010470_56990</name>
</gene>
<dbReference type="Pfam" id="PF00067">
    <property type="entry name" value="p450"/>
    <property type="match status" value="1"/>
</dbReference>
<name>A0ABN3VLE1_9PSEU</name>
<dbReference type="InterPro" id="IPR036396">
    <property type="entry name" value="Cyt_P450_sf"/>
</dbReference>
<dbReference type="PANTHER" id="PTHR46696">
    <property type="entry name" value="P450, PUTATIVE (EUROFUNG)-RELATED"/>
    <property type="match status" value="1"/>
</dbReference>
<dbReference type="Proteomes" id="UP001500979">
    <property type="component" value="Unassembled WGS sequence"/>
</dbReference>
<dbReference type="PANTHER" id="PTHR46696:SF4">
    <property type="entry name" value="BIOTIN BIOSYNTHESIS CYTOCHROME P450"/>
    <property type="match status" value="1"/>
</dbReference>
<comment type="caution">
    <text evidence="2">The sequence shown here is derived from an EMBL/GenBank/DDBJ whole genome shotgun (WGS) entry which is preliminary data.</text>
</comment>
<dbReference type="SUPFAM" id="SSF48264">
    <property type="entry name" value="Cytochrome P450"/>
    <property type="match status" value="1"/>
</dbReference>
<dbReference type="EMBL" id="BAAAUX010000027">
    <property type="protein sequence ID" value="GAA2814124.1"/>
    <property type="molecule type" value="Genomic_DNA"/>
</dbReference>
<protein>
    <submittedName>
        <fullName evidence="2">Cytochrome P450</fullName>
    </submittedName>
</protein>
<dbReference type="RefSeq" id="WP_344684951.1">
    <property type="nucleotide sequence ID" value="NZ_BAAAUX010000027.1"/>
</dbReference>
<evidence type="ECO:0000313" key="2">
    <source>
        <dbReference type="EMBL" id="GAA2814124.1"/>
    </source>
</evidence>
<sequence length="386" mass="42150">MTVVDLDLTDPEVLRDPTAAYGRARELSPLARMSVPGMAPMWAVTRYEEARAMLADPRFELSEESFAFRPEVPEHCKAYLRTMQEMNGREHTRLRRRVAPAFTPRRAHQFRPRIERAVRRLLDALPGEPVELVEHFARPLPMDVICELVGIPESDRPQWRSHGAAVAAGHGQKLTEAVPAIIAGAEAAVAARRAEPADDLVTDLLRAEDQLDDTEIVTLIWNVVLAGQVPTNLIANAVAALLDHPDQLAALRADPGLMPSAVEELMRWCGPQLLTVPRFAREDVEIGGIPVPEGAMVTAVMASANRDPRVFDDPERLDLRRDAARHLGFAHGPHFCLGASLARVETEVALAGLLRRFPGLAAAGEAQRSPDPGTARLTALSVTGLG</sequence>
<reference evidence="2 3" key="1">
    <citation type="journal article" date="2019" name="Int. J. Syst. Evol. Microbiol.">
        <title>The Global Catalogue of Microorganisms (GCM) 10K type strain sequencing project: providing services to taxonomists for standard genome sequencing and annotation.</title>
        <authorList>
            <consortium name="The Broad Institute Genomics Platform"/>
            <consortium name="The Broad Institute Genome Sequencing Center for Infectious Disease"/>
            <person name="Wu L."/>
            <person name="Ma J."/>
        </authorList>
    </citation>
    <scope>NUCLEOTIDE SEQUENCE [LARGE SCALE GENOMIC DNA]</scope>
    <source>
        <strain evidence="2 3">JCM 9383</strain>
    </source>
</reference>